<proteinExistence type="predicted"/>
<reference evidence="4 5" key="1">
    <citation type="submission" date="2023-07" db="EMBL/GenBank/DDBJ databases">
        <title>Genomic Encyclopedia of Type Strains, Phase IV (KMG-IV): sequencing the most valuable type-strain genomes for metagenomic binning, comparative biology and taxonomic classification.</title>
        <authorList>
            <person name="Goeker M."/>
        </authorList>
    </citation>
    <scope>NUCLEOTIDE SEQUENCE [LARGE SCALE GENOMIC DNA]</scope>
    <source>
        <strain evidence="4 5">DSM 16784</strain>
    </source>
</reference>
<dbReference type="PANTHER" id="PTHR43479">
    <property type="entry name" value="ACREF/ENVCD OPERON REPRESSOR-RELATED"/>
    <property type="match status" value="1"/>
</dbReference>
<feature type="domain" description="HTH tetR-type" evidence="3">
    <location>
        <begin position="7"/>
        <end position="67"/>
    </location>
</feature>
<evidence type="ECO:0000256" key="1">
    <source>
        <dbReference type="ARBA" id="ARBA00023125"/>
    </source>
</evidence>
<gene>
    <name evidence="4" type="ORF">J2S15_003862</name>
</gene>
<dbReference type="PRINTS" id="PR00455">
    <property type="entry name" value="HTHTETR"/>
</dbReference>
<evidence type="ECO:0000256" key="2">
    <source>
        <dbReference type="PROSITE-ProRule" id="PRU00335"/>
    </source>
</evidence>
<name>A0ABU0E8D6_9FIRM</name>
<dbReference type="InterPro" id="IPR050624">
    <property type="entry name" value="HTH-type_Tx_Regulator"/>
</dbReference>
<dbReference type="InterPro" id="IPR009057">
    <property type="entry name" value="Homeodomain-like_sf"/>
</dbReference>
<keyword evidence="5" id="KW-1185">Reference proteome</keyword>
<dbReference type="Gene3D" id="1.10.357.10">
    <property type="entry name" value="Tetracycline Repressor, domain 2"/>
    <property type="match status" value="1"/>
</dbReference>
<dbReference type="RefSeq" id="WP_307411671.1">
    <property type="nucleotide sequence ID" value="NZ_JAUSUR010000009.1"/>
</dbReference>
<dbReference type="PROSITE" id="PS50977">
    <property type="entry name" value="HTH_TETR_2"/>
    <property type="match status" value="1"/>
</dbReference>
<dbReference type="EMBL" id="JAUSUR010000009">
    <property type="protein sequence ID" value="MDQ0363101.1"/>
    <property type="molecule type" value="Genomic_DNA"/>
</dbReference>
<sequence>MKNKKGNALREDILKVSEQLFKEYGYDHTTFQMIADELGITRGAIVYHFKNKHRILHTLFEDYFQSIHNYIKENLNENFNYYLYYCIFYIYISREITKNEKNYQLFYHKDYINSWENEKLMDVETSYQLITDNFNKDFSKEELRLATVMDLGARKSLFKEFSDDAGVLTIDKYSYYRVYLIGVLSRLDEATIQKNIQRAFEFVDAHELESIPLLA</sequence>
<dbReference type="InterPro" id="IPR001647">
    <property type="entry name" value="HTH_TetR"/>
</dbReference>
<dbReference type="SUPFAM" id="SSF46689">
    <property type="entry name" value="Homeodomain-like"/>
    <property type="match status" value="1"/>
</dbReference>
<evidence type="ECO:0000259" key="3">
    <source>
        <dbReference type="PROSITE" id="PS50977"/>
    </source>
</evidence>
<accession>A0ABU0E8D6</accession>
<keyword evidence="1 2" id="KW-0238">DNA-binding</keyword>
<comment type="caution">
    <text evidence="4">The sequence shown here is derived from an EMBL/GenBank/DDBJ whole genome shotgun (WGS) entry which is preliminary data.</text>
</comment>
<feature type="DNA-binding region" description="H-T-H motif" evidence="2">
    <location>
        <begin position="30"/>
        <end position="49"/>
    </location>
</feature>
<evidence type="ECO:0000313" key="5">
    <source>
        <dbReference type="Proteomes" id="UP001230220"/>
    </source>
</evidence>
<organism evidence="4 5">
    <name type="scientific">Breznakia pachnodae</name>
    <dbReference type="NCBI Taxonomy" id="265178"/>
    <lineage>
        <taxon>Bacteria</taxon>
        <taxon>Bacillati</taxon>
        <taxon>Bacillota</taxon>
        <taxon>Erysipelotrichia</taxon>
        <taxon>Erysipelotrichales</taxon>
        <taxon>Erysipelotrichaceae</taxon>
        <taxon>Breznakia</taxon>
    </lineage>
</organism>
<dbReference type="PANTHER" id="PTHR43479:SF11">
    <property type="entry name" value="ACREF_ENVCD OPERON REPRESSOR-RELATED"/>
    <property type="match status" value="1"/>
</dbReference>
<evidence type="ECO:0000313" key="4">
    <source>
        <dbReference type="EMBL" id="MDQ0363101.1"/>
    </source>
</evidence>
<protein>
    <submittedName>
        <fullName evidence="4">AcrR family transcriptional regulator</fullName>
    </submittedName>
</protein>
<dbReference type="Pfam" id="PF00440">
    <property type="entry name" value="TetR_N"/>
    <property type="match status" value="1"/>
</dbReference>
<dbReference type="Proteomes" id="UP001230220">
    <property type="component" value="Unassembled WGS sequence"/>
</dbReference>